<keyword evidence="7" id="KW-1185">Reference proteome</keyword>
<evidence type="ECO:0000313" key="6">
    <source>
        <dbReference type="EMBL" id="KAK7496476.1"/>
    </source>
</evidence>
<keyword evidence="4" id="KW-0206">Cytoskeleton</keyword>
<feature type="region of interest" description="Disordered" evidence="5">
    <location>
        <begin position="1"/>
        <end position="43"/>
    </location>
</feature>
<dbReference type="AlphaFoldDB" id="A0ABD0LB18"/>
<evidence type="ECO:0000256" key="4">
    <source>
        <dbReference type="ARBA" id="ARBA00023212"/>
    </source>
</evidence>
<evidence type="ECO:0000256" key="1">
    <source>
        <dbReference type="ARBA" id="ARBA00004245"/>
    </source>
</evidence>
<sequence>MATEKKPPQQLLKEINKAGTDKLQHVEPRVENSLPSAEDVAQEKSHQQLLEGVSHFDANKLHHADTKERVVLPDTSSPCLQHCDRTKSVEFQTQGRSEQKNQQWLQQCIVRFFTSGVKISGLTGGIFKTRSMRYGVDKLKNVTGGNALCRRSSRVPPRAHDNGKEEKCWFQKSVRCCHVMAYVEAVPLVRYDCADTAH</sequence>
<dbReference type="PANTHER" id="PTHR20940:SF1">
    <property type="entry name" value="CIBOULOT, ISOFORM A"/>
    <property type="match status" value="1"/>
</dbReference>
<feature type="compositionally biased region" description="Basic and acidic residues" evidence="5">
    <location>
        <begin position="14"/>
        <end position="30"/>
    </location>
</feature>
<dbReference type="GO" id="GO:0005856">
    <property type="term" value="C:cytoskeleton"/>
    <property type="evidence" value="ECO:0007669"/>
    <property type="project" value="UniProtKB-SubCell"/>
</dbReference>
<evidence type="ECO:0000313" key="7">
    <source>
        <dbReference type="Proteomes" id="UP001519460"/>
    </source>
</evidence>
<dbReference type="InterPro" id="IPR001152">
    <property type="entry name" value="Beta-thymosin"/>
</dbReference>
<comment type="subcellular location">
    <subcellularLocation>
        <location evidence="1">Cytoplasm</location>
        <location evidence="1">Cytoskeleton</location>
    </subcellularLocation>
</comment>
<name>A0ABD0LB18_9CAEN</name>
<proteinExistence type="inferred from homology"/>
<keyword evidence="3" id="KW-0963">Cytoplasm</keyword>
<dbReference type="SMART" id="SM00152">
    <property type="entry name" value="THY"/>
    <property type="match status" value="2"/>
</dbReference>
<reference evidence="6 7" key="1">
    <citation type="journal article" date="2023" name="Sci. Data">
        <title>Genome assembly of the Korean intertidal mud-creeper Batillaria attramentaria.</title>
        <authorList>
            <person name="Patra A.K."/>
            <person name="Ho P.T."/>
            <person name="Jun S."/>
            <person name="Lee S.J."/>
            <person name="Kim Y."/>
            <person name="Won Y.J."/>
        </authorList>
    </citation>
    <scope>NUCLEOTIDE SEQUENCE [LARGE SCALE GENOMIC DNA]</scope>
    <source>
        <strain evidence="6">Wonlab-2016</strain>
    </source>
</reference>
<dbReference type="Gene3D" id="1.20.5.520">
    <property type="entry name" value="Single helix bin"/>
    <property type="match status" value="2"/>
</dbReference>
<dbReference type="EMBL" id="JACVVK020000067">
    <property type="protein sequence ID" value="KAK7496476.1"/>
    <property type="molecule type" value="Genomic_DNA"/>
</dbReference>
<protein>
    <submittedName>
        <fullName evidence="6">Uncharacterized protein</fullName>
    </submittedName>
</protein>
<evidence type="ECO:0000256" key="2">
    <source>
        <dbReference type="ARBA" id="ARBA00009511"/>
    </source>
</evidence>
<comment type="caution">
    <text evidence="6">The sequence shown here is derived from an EMBL/GenBank/DDBJ whole genome shotgun (WGS) entry which is preliminary data.</text>
</comment>
<evidence type="ECO:0000256" key="3">
    <source>
        <dbReference type="ARBA" id="ARBA00022490"/>
    </source>
</evidence>
<organism evidence="6 7">
    <name type="scientific">Batillaria attramentaria</name>
    <dbReference type="NCBI Taxonomy" id="370345"/>
    <lineage>
        <taxon>Eukaryota</taxon>
        <taxon>Metazoa</taxon>
        <taxon>Spiralia</taxon>
        <taxon>Lophotrochozoa</taxon>
        <taxon>Mollusca</taxon>
        <taxon>Gastropoda</taxon>
        <taxon>Caenogastropoda</taxon>
        <taxon>Sorbeoconcha</taxon>
        <taxon>Cerithioidea</taxon>
        <taxon>Batillariidae</taxon>
        <taxon>Batillaria</taxon>
    </lineage>
</organism>
<dbReference type="PANTHER" id="PTHR20940">
    <property type="entry name" value="TETRA THYMOSIN"/>
    <property type="match status" value="1"/>
</dbReference>
<evidence type="ECO:0000256" key="5">
    <source>
        <dbReference type="SAM" id="MobiDB-lite"/>
    </source>
</evidence>
<dbReference type="InterPro" id="IPR038386">
    <property type="entry name" value="Beta-thymosin_sf"/>
</dbReference>
<comment type="similarity">
    <text evidence="2">Belongs to the thymosin beta family.</text>
</comment>
<gene>
    <name evidence="6" type="ORF">BaRGS_00012398</name>
</gene>
<dbReference type="Proteomes" id="UP001519460">
    <property type="component" value="Unassembled WGS sequence"/>
</dbReference>
<accession>A0ABD0LB18</accession>